<evidence type="ECO:0000313" key="1">
    <source>
        <dbReference type="EMBL" id="AXQ77835.1"/>
    </source>
</evidence>
<proteinExistence type="predicted"/>
<evidence type="ECO:0000313" key="5">
    <source>
        <dbReference type="Proteomes" id="UP000262901"/>
    </source>
</evidence>
<dbReference type="AlphaFoldDB" id="A0A372KNA4"/>
<reference evidence="1" key="4">
    <citation type="journal article" date="2019" name="Int. J. Syst. Evol. Microbiol.">
        <title>Streptococcus chenjunshii sp. nov. isolated from feces of Tibetan antelopes.</title>
        <authorList>
            <person name="Tian Z."/>
            <person name="Lu S."/>
            <person name="Jin D."/>
            <person name="Yang J."/>
            <person name="Pu J."/>
            <person name="Lai X.H."/>
            <person name="Bai X.N."/>
            <person name="Wu X.M."/>
            <person name="Li J."/>
            <person name="Wang S."/>
            <person name="Xu J."/>
        </authorList>
    </citation>
    <scope>NUCLEOTIDE SEQUENCE</scope>
    <source>
        <strain evidence="1">Z15</strain>
    </source>
</reference>
<organism evidence="3 5">
    <name type="scientific">Streptococcus chenjunshii</name>
    <dbReference type="NCBI Taxonomy" id="2173853"/>
    <lineage>
        <taxon>Bacteria</taxon>
        <taxon>Bacillati</taxon>
        <taxon>Bacillota</taxon>
        <taxon>Bacilli</taxon>
        <taxon>Lactobacillales</taxon>
        <taxon>Streptococcaceae</taxon>
        <taxon>Streptococcus</taxon>
    </lineage>
</organism>
<reference evidence="3 5" key="2">
    <citation type="submission" date="2018-08" db="EMBL/GenBank/DDBJ databases">
        <title>Draft genome of Streptococcus sp. nov. Z1.</title>
        <authorList>
            <person name="Tian Z."/>
        </authorList>
    </citation>
    <scope>NUCLEOTIDE SEQUENCE [LARGE SCALE GENOMIC DNA]</scope>
    <source>
        <strain evidence="3">Z1</strain>
        <strain evidence="5">Z1(2018)</strain>
    </source>
</reference>
<accession>A0A346N9Z0</accession>
<reference evidence="4" key="3">
    <citation type="submission" date="2018-08" db="EMBL/GenBank/DDBJ databases">
        <title>Streptococcus chenjunshii sp. nov., isolated from stools sample of the Tibetan antelope in the Qinghai-Tibet plateau, China.</title>
        <authorList>
            <person name="Tian Z."/>
        </authorList>
    </citation>
    <scope>NUCLEOTIDE SEQUENCE [LARGE SCALE GENOMIC DNA]</scope>
    <source>
        <strain evidence="4">Z15</strain>
    </source>
</reference>
<evidence type="ECO:0000313" key="6">
    <source>
        <dbReference type="Proteomes" id="UP000264056"/>
    </source>
</evidence>
<gene>
    <name evidence="1" type="ORF">DDV21_001490</name>
    <name evidence="2" type="ORF">DDV22_04145</name>
    <name evidence="3" type="ORF">DDV23_02605</name>
</gene>
<protein>
    <submittedName>
        <fullName evidence="3">Uncharacterized protein</fullName>
    </submittedName>
</protein>
<dbReference type="Proteomes" id="UP000262901">
    <property type="component" value="Unassembled WGS sequence"/>
</dbReference>
<keyword evidence="6" id="KW-1185">Reference proteome</keyword>
<evidence type="ECO:0000313" key="2">
    <source>
        <dbReference type="EMBL" id="RFU51346.1"/>
    </source>
</evidence>
<accession>A0A372KNA4</accession>
<name>A0A372KNA4_9STRE</name>
<dbReference type="EMBL" id="CP031733">
    <property type="protein sequence ID" value="AXQ77835.1"/>
    <property type="molecule type" value="Genomic_DNA"/>
</dbReference>
<dbReference type="EMBL" id="QVQZ01000003">
    <property type="protein sequence ID" value="RFU53780.1"/>
    <property type="molecule type" value="Genomic_DNA"/>
</dbReference>
<sequence>MFSHCPLWKVYQKKCFETFVSAEVLFKLTKEARKRKTSLMSKKSWNTIIVPTLLYCFIDYNG</sequence>
<dbReference type="Proteomes" id="UP000264056">
    <property type="component" value="Unassembled WGS sequence"/>
</dbReference>
<dbReference type="EMBL" id="QVQY01000007">
    <property type="protein sequence ID" value="RFU51346.1"/>
    <property type="molecule type" value="Genomic_DNA"/>
</dbReference>
<dbReference type="Proteomes" id="UP000246115">
    <property type="component" value="Chromosome"/>
</dbReference>
<reference evidence="2 6" key="1">
    <citation type="submission" date="2018-08" db="EMBL/GenBank/DDBJ databases">
        <title>Draft genome of Streptococcus sp .nov. Z2.</title>
        <authorList>
            <person name="Tian Z."/>
        </authorList>
    </citation>
    <scope>NUCLEOTIDE SEQUENCE [LARGE SCALE GENOMIC DNA]</scope>
    <source>
        <strain evidence="2 6">Z2</strain>
    </source>
</reference>
<evidence type="ECO:0000313" key="3">
    <source>
        <dbReference type="EMBL" id="RFU53780.1"/>
    </source>
</evidence>
<dbReference type="KEGG" id="schj:DDV21_001490"/>
<evidence type="ECO:0000313" key="4">
    <source>
        <dbReference type="Proteomes" id="UP000246115"/>
    </source>
</evidence>